<sequence length="301" mass="30621">MKIKNVKRHFTTTRLTFALAAWASSIGLLQAASTPATAPIQGHAPVLSAPSNGAKGTVDFTGTYATPGILTTSDTLVMTYTYSDSDGDLDNSLTTVVWSYVDAQGQTVTIPAINVPAPALDDQGTSSIIIPAGATGAAAISVTLQEYAATGVPISGNIITVSDTSAGGGTVTPPGPVAPGSNVAAGIFLQSDNPGAGSSATDYSRTSTYPQVGATYVFRAWDDVNGNGVWEAGEADLTATLNSIQWQLDGTNTSASGSPTTLRDYPITGATTDTYQIPVNSLSSSGAVPGDQGFTLKVDFN</sequence>
<name>W0L798_9GAMM</name>
<reference evidence="2 3" key="1">
    <citation type="submission" date="2014-01" db="EMBL/GenBank/DDBJ databases">
        <title>Isolation of Serratia multitudinisentens RB-25 from Ex-Landfill site.</title>
        <authorList>
            <person name="Robson E.H.J."/>
        </authorList>
    </citation>
    <scope>NUCLEOTIDE SEQUENCE [LARGE SCALE GENOMIC DNA]</scope>
    <source>
        <strain evidence="2 3">RB-25</strain>
    </source>
</reference>
<dbReference type="GO" id="GO:0016740">
    <property type="term" value="F:transferase activity"/>
    <property type="evidence" value="ECO:0007669"/>
    <property type="project" value="UniProtKB-KW"/>
</dbReference>
<reference evidence="2 3" key="2">
    <citation type="submission" date="2015-03" db="EMBL/GenBank/DDBJ databases">
        <authorList>
            <person name="Chan K.-G."/>
        </authorList>
    </citation>
    <scope>NUCLEOTIDE SEQUENCE [LARGE SCALE GENOMIC DNA]</scope>
    <source>
        <strain evidence="2 3">RB-25</strain>
    </source>
</reference>
<feature type="chain" id="PRO_5004792307" evidence="1">
    <location>
        <begin position="32"/>
        <end position="301"/>
    </location>
</feature>
<keyword evidence="2" id="KW-0808">Transferase</keyword>
<gene>
    <name evidence="2" type="ORF">Z042_08710</name>
</gene>
<dbReference type="STRING" id="1441930.Z042_08710"/>
<feature type="signal peptide" evidence="1">
    <location>
        <begin position="1"/>
        <end position="31"/>
    </location>
</feature>
<dbReference type="HOGENOM" id="CLU_071004_0_0_6"/>
<dbReference type="eggNOG" id="ENOG5032IUZ">
    <property type="taxonomic scope" value="Bacteria"/>
</dbReference>
<dbReference type="AlphaFoldDB" id="W0L798"/>
<protein>
    <submittedName>
        <fullName evidence="2">Ornithine carbamoyltransferase</fullName>
    </submittedName>
</protein>
<dbReference type="InterPro" id="IPR047745">
    <property type="entry name" value="SinI-like"/>
</dbReference>
<evidence type="ECO:0000313" key="2">
    <source>
        <dbReference type="EMBL" id="AHG19693.2"/>
    </source>
</evidence>
<dbReference type="EMBL" id="CP007044">
    <property type="protein sequence ID" value="AHG19693.2"/>
    <property type="molecule type" value="Genomic_DNA"/>
</dbReference>
<organism evidence="2 3">
    <name type="scientific">Chania multitudinisentens RB-25</name>
    <dbReference type="NCBI Taxonomy" id="1441930"/>
    <lineage>
        <taxon>Bacteria</taxon>
        <taxon>Pseudomonadati</taxon>
        <taxon>Pseudomonadota</taxon>
        <taxon>Gammaproteobacteria</taxon>
        <taxon>Enterobacterales</taxon>
        <taxon>Yersiniaceae</taxon>
        <taxon>Chania</taxon>
    </lineage>
</organism>
<dbReference type="NCBIfam" id="NF040711">
    <property type="entry name" value="partner_SinI"/>
    <property type="match status" value="1"/>
</dbReference>
<accession>W0L798</accession>
<keyword evidence="3" id="KW-1185">Reference proteome</keyword>
<dbReference type="Proteomes" id="UP000019030">
    <property type="component" value="Chromosome"/>
</dbReference>
<keyword evidence="1" id="KW-0732">Signal</keyword>
<proteinExistence type="predicted"/>
<evidence type="ECO:0000313" key="3">
    <source>
        <dbReference type="Proteomes" id="UP000019030"/>
    </source>
</evidence>
<evidence type="ECO:0000256" key="1">
    <source>
        <dbReference type="SAM" id="SignalP"/>
    </source>
</evidence>
<dbReference type="KEGG" id="sfo:Z042_08710"/>